<proteinExistence type="predicted"/>
<accession>A0AC34G693</accession>
<dbReference type="WBParaSite" id="ES5_v2.g25012.t1">
    <property type="protein sequence ID" value="ES5_v2.g25012.t1"/>
    <property type="gene ID" value="ES5_v2.g25012"/>
</dbReference>
<protein>
    <submittedName>
        <fullName evidence="2">Uncharacterized protein</fullName>
    </submittedName>
</protein>
<evidence type="ECO:0000313" key="1">
    <source>
        <dbReference type="Proteomes" id="UP000887579"/>
    </source>
</evidence>
<evidence type="ECO:0000313" key="2">
    <source>
        <dbReference type="WBParaSite" id="ES5_v2.g25012.t1"/>
    </source>
</evidence>
<sequence>MGEESGEREDKVVYRERLLRGICAILFLIIFLLLLGGMIF</sequence>
<dbReference type="Proteomes" id="UP000887579">
    <property type="component" value="Unplaced"/>
</dbReference>
<organism evidence="1 2">
    <name type="scientific">Panagrolaimus sp. ES5</name>
    <dbReference type="NCBI Taxonomy" id="591445"/>
    <lineage>
        <taxon>Eukaryota</taxon>
        <taxon>Metazoa</taxon>
        <taxon>Ecdysozoa</taxon>
        <taxon>Nematoda</taxon>
        <taxon>Chromadorea</taxon>
        <taxon>Rhabditida</taxon>
        <taxon>Tylenchina</taxon>
        <taxon>Panagrolaimomorpha</taxon>
        <taxon>Panagrolaimoidea</taxon>
        <taxon>Panagrolaimidae</taxon>
        <taxon>Panagrolaimus</taxon>
    </lineage>
</organism>
<reference evidence="2" key="1">
    <citation type="submission" date="2022-11" db="UniProtKB">
        <authorList>
            <consortium name="WormBaseParasite"/>
        </authorList>
    </citation>
    <scope>IDENTIFICATION</scope>
</reference>
<name>A0AC34G693_9BILA</name>